<feature type="non-terminal residue" evidence="1">
    <location>
        <position position="141"/>
    </location>
</feature>
<accession>A0AA38GZ02</accession>
<comment type="caution">
    <text evidence="1">The sequence shown here is derived from an EMBL/GenBank/DDBJ whole genome shotgun (WGS) entry which is preliminary data.</text>
</comment>
<proteinExistence type="predicted"/>
<dbReference type="EMBL" id="JAHRHJ020000001">
    <property type="protein sequence ID" value="KAH9331452.1"/>
    <property type="molecule type" value="Genomic_DNA"/>
</dbReference>
<reference evidence="1 2" key="1">
    <citation type="journal article" date="2021" name="Nat. Plants">
        <title>The Taxus genome provides insights into paclitaxel biosynthesis.</title>
        <authorList>
            <person name="Xiong X."/>
            <person name="Gou J."/>
            <person name="Liao Q."/>
            <person name="Li Y."/>
            <person name="Zhou Q."/>
            <person name="Bi G."/>
            <person name="Li C."/>
            <person name="Du R."/>
            <person name="Wang X."/>
            <person name="Sun T."/>
            <person name="Guo L."/>
            <person name="Liang H."/>
            <person name="Lu P."/>
            <person name="Wu Y."/>
            <person name="Zhang Z."/>
            <person name="Ro D.K."/>
            <person name="Shang Y."/>
            <person name="Huang S."/>
            <person name="Yan J."/>
        </authorList>
    </citation>
    <scope>NUCLEOTIDE SEQUENCE [LARGE SCALE GENOMIC DNA]</scope>
    <source>
        <strain evidence="1">Ta-2019</strain>
    </source>
</reference>
<feature type="non-terminal residue" evidence="1">
    <location>
        <position position="1"/>
    </location>
</feature>
<evidence type="ECO:0000313" key="2">
    <source>
        <dbReference type="Proteomes" id="UP000824469"/>
    </source>
</evidence>
<organism evidence="1 2">
    <name type="scientific">Taxus chinensis</name>
    <name type="common">Chinese yew</name>
    <name type="synonym">Taxus wallichiana var. chinensis</name>
    <dbReference type="NCBI Taxonomy" id="29808"/>
    <lineage>
        <taxon>Eukaryota</taxon>
        <taxon>Viridiplantae</taxon>
        <taxon>Streptophyta</taxon>
        <taxon>Embryophyta</taxon>
        <taxon>Tracheophyta</taxon>
        <taxon>Spermatophyta</taxon>
        <taxon>Pinopsida</taxon>
        <taxon>Pinidae</taxon>
        <taxon>Conifers II</taxon>
        <taxon>Cupressales</taxon>
        <taxon>Taxaceae</taxon>
        <taxon>Taxus</taxon>
    </lineage>
</organism>
<dbReference type="AlphaFoldDB" id="A0AA38GZ02"/>
<dbReference type="Proteomes" id="UP000824469">
    <property type="component" value="Unassembled WGS sequence"/>
</dbReference>
<name>A0AA38GZ02_TAXCH</name>
<sequence>RFTRRKTVLHLRQGQKQNLVVFVKNHGSRVQNRGLRAKTQSCGQNSPGKSWPSSWQIQLCEGEIVGILKDPVTNPVGQQIHGQPCSCEANSWLYLVTNPFEETMRAERTKTWTIVCIASSAAPQVPLGKTLQRLQGMWTNQ</sequence>
<gene>
    <name evidence="1" type="ORF">KI387_003560</name>
</gene>
<evidence type="ECO:0000313" key="1">
    <source>
        <dbReference type="EMBL" id="KAH9331452.1"/>
    </source>
</evidence>
<protein>
    <submittedName>
        <fullName evidence="1">Uncharacterized protein</fullName>
    </submittedName>
</protein>
<keyword evidence="2" id="KW-1185">Reference proteome</keyword>